<dbReference type="AlphaFoldDB" id="A0A0E0LCY9"/>
<evidence type="ECO:0000256" key="1">
    <source>
        <dbReference type="SAM" id="MobiDB-lite"/>
    </source>
</evidence>
<dbReference type="Gramene" id="OPUNC06G17570.1">
    <property type="protein sequence ID" value="OPUNC06G17570.1"/>
    <property type="gene ID" value="OPUNC06G17570"/>
</dbReference>
<accession>A0A0E0LCY9</accession>
<reference evidence="2" key="1">
    <citation type="submission" date="2015-04" db="UniProtKB">
        <authorList>
            <consortium name="EnsemblPlants"/>
        </authorList>
    </citation>
    <scope>IDENTIFICATION</scope>
</reference>
<proteinExistence type="predicted"/>
<feature type="compositionally biased region" description="Polar residues" evidence="1">
    <location>
        <begin position="32"/>
        <end position="45"/>
    </location>
</feature>
<dbReference type="Proteomes" id="UP000026962">
    <property type="component" value="Chromosome 6"/>
</dbReference>
<dbReference type="HOGENOM" id="CLU_2076927_0_0_1"/>
<reference evidence="2" key="2">
    <citation type="submission" date="2018-05" db="EMBL/GenBank/DDBJ databases">
        <title>OpunRS2 (Oryza punctata Reference Sequence Version 2).</title>
        <authorList>
            <person name="Zhang J."/>
            <person name="Kudrna D."/>
            <person name="Lee S."/>
            <person name="Talag J."/>
            <person name="Welchert J."/>
            <person name="Wing R.A."/>
        </authorList>
    </citation>
    <scope>NUCLEOTIDE SEQUENCE [LARGE SCALE GENOMIC DNA]</scope>
</reference>
<keyword evidence="3" id="KW-1185">Reference proteome</keyword>
<organism evidence="2">
    <name type="scientific">Oryza punctata</name>
    <name type="common">Red rice</name>
    <dbReference type="NCBI Taxonomy" id="4537"/>
    <lineage>
        <taxon>Eukaryota</taxon>
        <taxon>Viridiplantae</taxon>
        <taxon>Streptophyta</taxon>
        <taxon>Embryophyta</taxon>
        <taxon>Tracheophyta</taxon>
        <taxon>Spermatophyta</taxon>
        <taxon>Magnoliopsida</taxon>
        <taxon>Liliopsida</taxon>
        <taxon>Poales</taxon>
        <taxon>Poaceae</taxon>
        <taxon>BOP clade</taxon>
        <taxon>Oryzoideae</taxon>
        <taxon>Oryzeae</taxon>
        <taxon>Oryzinae</taxon>
        <taxon>Oryza</taxon>
    </lineage>
</organism>
<evidence type="ECO:0000313" key="2">
    <source>
        <dbReference type="EnsemblPlants" id="OPUNC06G17570.1"/>
    </source>
</evidence>
<sequence length="118" mass="12610">MAPTSPTYRSSSKPPSIRSCHFELLRTTSGTLQFSPFSSGSQEGASWSGGDSGRSKERSESSSSENPSRWEVGGGGEGEEPPILQAHIRQRRHAIPRSPSPLSGGGGGMPFPRSPLWR</sequence>
<dbReference type="EnsemblPlants" id="OPUNC06G17570.1">
    <property type="protein sequence ID" value="OPUNC06G17570.1"/>
    <property type="gene ID" value="OPUNC06G17570"/>
</dbReference>
<evidence type="ECO:0000313" key="3">
    <source>
        <dbReference type="Proteomes" id="UP000026962"/>
    </source>
</evidence>
<feature type="region of interest" description="Disordered" evidence="1">
    <location>
        <begin position="32"/>
        <end position="118"/>
    </location>
</feature>
<name>A0A0E0LCY9_ORYPU</name>
<protein>
    <submittedName>
        <fullName evidence="2">Uncharacterized protein</fullName>
    </submittedName>
</protein>